<sequence length="236" mass="26161">MGDSGSKPQAKSDKGDRPLKEPRNNVAPNHIVKILVRSSAQSLHDGHEKREKYVWLEKVPPPKPFRCSLIEETPLPGLDPAASEGQARAPPVIYNKIPSSSSTGSSEAVQVDDLSDFSPETKEVKTSAYITKFVVCSPNLQLSSVHPIKDEPSALKLPKSTPADGRDARMDCLRRKKFDKDTIKLIKIANAARTKSYNPPLLTDLEILMSHLEALVLLLKGELPETFEEMIKKRNF</sequence>
<keyword evidence="3" id="KW-1185">Reference proteome</keyword>
<proteinExistence type="predicted"/>
<dbReference type="PaxDb" id="65489-OBART02G09140.1"/>
<evidence type="ECO:0000313" key="3">
    <source>
        <dbReference type="Proteomes" id="UP000026960"/>
    </source>
</evidence>
<feature type="compositionally biased region" description="Basic and acidic residues" evidence="1">
    <location>
        <begin position="10"/>
        <end position="23"/>
    </location>
</feature>
<feature type="region of interest" description="Disordered" evidence="1">
    <location>
        <begin position="1"/>
        <end position="29"/>
    </location>
</feature>
<accession>A0A0D3F2L7</accession>
<dbReference type="EnsemblPlants" id="OBART02G09140.1">
    <property type="protein sequence ID" value="OBART02G09140.1"/>
    <property type="gene ID" value="OBART02G09140"/>
</dbReference>
<dbReference type="STRING" id="65489.A0A0D3F2L7"/>
<dbReference type="Proteomes" id="UP000026960">
    <property type="component" value="Chromosome 2"/>
</dbReference>
<reference evidence="2" key="1">
    <citation type="journal article" date="2009" name="Rice">
        <title>De Novo Next Generation Sequencing of Plant Genomes.</title>
        <authorList>
            <person name="Rounsley S."/>
            <person name="Marri P.R."/>
            <person name="Yu Y."/>
            <person name="He R."/>
            <person name="Sisneros N."/>
            <person name="Goicoechea J.L."/>
            <person name="Lee S.J."/>
            <person name="Angelova A."/>
            <person name="Kudrna D."/>
            <person name="Luo M."/>
            <person name="Affourtit J."/>
            <person name="Desany B."/>
            <person name="Knight J."/>
            <person name="Niazi F."/>
            <person name="Egholm M."/>
            <person name="Wing R.A."/>
        </authorList>
    </citation>
    <scope>NUCLEOTIDE SEQUENCE [LARGE SCALE GENOMIC DNA]</scope>
    <source>
        <strain evidence="2">cv. IRGC 105608</strain>
    </source>
</reference>
<evidence type="ECO:0000313" key="2">
    <source>
        <dbReference type="EnsemblPlants" id="OBART02G09140.1"/>
    </source>
</evidence>
<name>A0A0D3F2L7_9ORYZ</name>
<evidence type="ECO:0000256" key="1">
    <source>
        <dbReference type="SAM" id="MobiDB-lite"/>
    </source>
</evidence>
<reference evidence="2" key="2">
    <citation type="submission" date="2015-03" db="UniProtKB">
        <authorList>
            <consortium name="EnsemblPlants"/>
        </authorList>
    </citation>
    <scope>IDENTIFICATION</scope>
</reference>
<organism evidence="2">
    <name type="scientific">Oryza barthii</name>
    <dbReference type="NCBI Taxonomy" id="65489"/>
    <lineage>
        <taxon>Eukaryota</taxon>
        <taxon>Viridiplantae</taxon>
        <taxon>Streptophyta</taxon>
        <taxon>Embryophyta</taxon>
        <taxon>Tracheophyta</taxon>
        <taxon>Spermatophyta</taxon>
        <taxon>Magnoliopsida</taxon>
        <taxon>Liliopsida</taxon>
        <taxon>Poales</taxon>
        <taxon>Poaceae</taxon>
        <taxon>BOP clade</taxon>
        <taxon>Oryzoideae</taxon>
        <taxon>Oryzeae</taxon>
        <taxon>Oryzinae</taxon>
        <taxon>Oryza</taxon>
    </lineage>
</organism>
<dbReference type="HOGENOM" id="CLU_078079_0_0_1"/>
<dbReference type="AlphaFoldDB" id="A0A0D3F2L7"/>
<dbReference type="Gramene" id="OBART02G09140.1">
    <property type="protein sequence ID" value="OBART02G09140.1"/>
    <property type="gene ID" value="OBART02G09140"/>
</dbReference>
<protein>
    <submittedName>
        <fullName evidence="2">Uncharacterized protein</fullName>
    </submittedName>
</protein>